<dbReference type="Gene3D" id="3.40.50.620">
    <property type="entry name" value="HUPs"/>
    <property type="match status" value="1"/>
</dbReference>
<dbReference type="Pfam" id="PF14306">
    <property type="entry name" value="PUA_2"/>
    <property type="match status" value="1"/>
</dbReference>
<dbReference type="Gene3D" id="3.10.400.10">
    <property type="entry name" value="Sulfate adenylyltransferase"/>
    <property type="match status" value="1"/>
</dbReference>
<dbReference type="SUPFAM" id="SSF52374">
    <property type="entry name" value="Nucleotidylyl transferase"/>
    <property type="match status" value="1"/>
</dbReference>
<reference evidence="11 12" key="1">
    <citation type="journal article" date="2021" name="bioRxiv">
        <title>Unraveling nitrogen, sulfur and carbon metabolic pathways and microbial community transcriptional responses to substrate deprivation and toxicity stresses in a bioreactor mimicking anoxic brackish coastal sediment conditions.</title>
        <authorList>
            <person name="Martins P.D."/>
            <person name="Echeveste M.J."/>
            <person name="Arshad A."/>
            <person name="Kurth J."/>
            <person name="Ouboter H."/>
            <person name="Jetten M.S.M."/>
            <person name="Welte C.U."/>
        </authorList>
    </citation>
    <scope>NUCLEOTIDE SEQUENCE [LARGE SCALE GENOMIC DNA]</scope>
    <source>
        <strain evidence="11">MAG_38</strain>
    </source>
</reference>
<feature type="domain" description="Sulphate adenylyltransferase catalytic" evidence="9">
    <location>
        <begin position="183"/>
        <end position="393"/>
    </location>
</feature>
<dbReference type="InterPro" id="IPR025980">
    <property type="entry name" value="ATP-Sase_PUA-like_dom"/>
</dbReference>
<dbReference type="GO" id="GO:0004781">
    <property type="term" value="F:sulfate adenylyltransferase (ATP) activity"/>
    <property type="evidence" value="ECO:0007669"/>
    <property type="project" value="UniProtKB-UniRule"/>
</dbReference>
<keyword evidence="2 8" id="KW-0808">Transferase</keyword>
<dbReference type="HAMAP" id="MF_00066">
    <property type="entry name" value="Sulf_adenylyltr"/>
    <property type="match status" value="1"/>
</dbReference>
<evidence type="ECO:0000256" key="1">
    <source>
        <dbReference type="ARBA" id="ARBA00005048"/>
    </source>
</evidence>
<evidence type="ECO:0000313" key="11">
    <source>
        <dbReference type="EMBL" id="MBZ0159536.1"/>
    </source>
</evidence>
<comment type="catalytic activity">
    <reaction evidence="7 8">
        <text>sulfate + ATP + H(+) = adenosine 5'-phosphosulfate + diphosphate</text>
        <dbReference type="Rhea" id="RHEA:18133"/>
        <dbReference type="ChEBI" id="CHEBI:15378"/>
        <dbReference type="ChEBI" id="CHEBI:16189"/>
        <dbReference type="ChEBI" id="CHEBI:30616"/>
        <dbReference type="ChEBI" id="CHEBI:33019"/>
        <dbReference type="ChEBI" id="CHEBI:58243"/>
        <dbReference type="EC" id="2.7.7.4"/>
    </reaction>
</comment>
<dbReference type="EMBL" id="JAIOIU010000061">
    <property type="protein sequence ID" value="MBZ0159536.1"/>
    <property type="molecule type" value="Genomic_DNA"/>
</dbReference>
<evidence type="ECO:0000256" key="6">
    <source>
        <dbReference type="ARBA" id="ARBA00037980"/>
    </source>
</evidence>
<dbReference type="InterPro" id="IPR002650">
    <property type="entry name" value="Sulphate_adenylyltransferase"/>
</dbReference>
<sequence>MTQESIELSENEVLSPILPHGGRLVSRVLTGEARTNAIDRARDLPAISLNARAISDVECLATGVFSPLEGFMNRADYEGVVHEMRLKSGLLWTLPITLAASKEEAVRLKQGGEAALLDSDGDLLGLLSVEEVFPYDKQTEACLVYGTEETRHPGVQYLYQRGELLIGGPISLIRPPSLPGFDDYYCVPAETRRRFKERGWQTIVGFQTRNPIHRSHEYIQKCALELMDGLLIHPLVGRTKLDDVPSEIRLRCYRALEERYFPKERVMLSVFPGAMRYAGPREAVFHALVRKNYGCTHFIVGRDPAGVGGYYHPYAARDLFLRLSRDELDITPLFFDEAFFCRRCDGMASAKTCPHDASERVTLSGTRVRELLRSGEPLPEEFTRPEVSEILAEWMQGG</sequence>
<keyword evidence="5 8" id="KW-0067">ATP-binding</keyword>
<evidence type="ECO:0000259" key="10">
    <source>
        <dbReference type="Pfam" id="PF14306"/>
    </source>
</evidence>
<comment type="similarity">
    <text evidence="6 8">Belongs to the sulfate adenylyltransferase family.</text>
</comment>
<dbReference type="NCBIfam" id="NF003166">
    <property type="entry name" value="PRK04149.1"/>
    <property type="match status" value="1"/>
</dbReference>
<dbReference type="NCBIfam" id="TIGR00339">
    <property type="entry name" value="sopT"/>
    <property type="match status" value="1"/>
</dbReference>
<evidence type="ECO:0000256" key="8">
    <source>
        <dbReference type="HAMAP-Rule" id="MF_00066"/>
    </source>
</evidence>
<dbReference type="EC" id="2.7.7.4" evidence="8"/>
<organism evidence="11 12">
    <name type="scientific">Candidatus Methylomirabilis tolerans</name>
    <dbReference type="NCBI Taxonomy" id="3123416"/>
    <lineage>
        <taxon>Bacteria</taxon>
        <taxon>Candidatus Methylomirabilota</taxon>
        <taxon>Candidatus Methylomirabilia</taxon>
        <taxon>Candidatus Methylomirabilales</taxon>
        <taxon>Candidatus Methylomirabilaceae</taxon>
        <taxon>Candidatus Methylomirabilis</taxon>
    </lineage>
</organism>
<keyword evidence="4 8" id="KW-0547">Nucleotide-binding</keyword>
<dbReference type="PANTHER" id="PTHR43509">
    <property type="match status" value="1"/>
</dbReference>
<evidence type="ECO:0000256" key="2">
    <source>
        <dbReference type="ARBA" id="ARBA00022679"/>
    </source>
</evidence>
<evidence type="ECO:0000256" key="5">
    <source>
        <dbReference type="ARBA" id="ARBA00022840"/>
    </source>
</evidence>
<proteinExistence type="inferred from homology"/>
<dbReference type="InterPro" id="IPR020792">
    <property type="entry name" value="SO4_adenylyltransferase_pro"/>
</dbReference>
<gene>
    <name evidence="8 11" type="primary">sat</name>
    <name evidence="11" type="ORF">K8G79_05305</name>
</gene>
<dbReference type="PANTHER" id="PTHR43509:SF1">
    <property type="entry name" value="SULFATE ADENYLYLTRANSFERASE"/>
    <property type="match status" value="1"/>
</dbReference>
<dbReference type="CDD" id="cd00517">
    <property type="entry name" value="ATPS"/>
    <property type="match status" value="1"/>
</dbReference>
<dbReference type="Pfam" id="PF01747">
    <property type="entry name" value="ATP-sulfurylase"/>
    <property type="match status" value="1"/>
</dbReference>
<dbReference type="AlphaFoldDB" id="A0AAJ1AHZ7"/>
<dbReference type="InterPro" id="IPR014729">
    <property type="entry name" value="Rossmann-like_a/b/a_fold"/>
</dbReference>
<keyword evidence="3 8" id="KW-0548">Nucleotidyltransferase</keyword>
<evidence type="ECO:0000256" key="4">
    <source>
        <dbReference type="ARBA" id="ARBA00022741"/>
    </source>
</evidence>
<name>A0AAJ1AHZ7_9BACT</name>
<evidence type="ECO:0000313" key="12">
    <source>
        <dbReference type="Proteomes" id="UP001197609"/>
    </source>
</evidence>
<dbReference type="GO" id="GO:0070814">
    <property type="term" value="P:hydrogen sulfide biosynthetic process"/>
    <property type="evidence" value="ECO:0007669"/>
    <property type="project" value="UniProtKB-UniRule"/>
</dbReference>
<evidence type="ECO:0000256" key="7">
    <source>
        <dbReference type="ARBA" id="ARBA00049370"/>
    </source>
</evidence>
<feature type="domain" description="ATP-sulfurylase PUA-like" evidence="10">
    <location>
        <begin position="18"/>
        <end position="174"/>
    </location>
</feature>
<accession>A0AAJ1AHZ7</accession>
<comment type="caution">
    <text evidence="11">The sequence shown here is derived from an EMBL/GenBank/DDBJ whole genome shotgun (WGS) entry which is preliminary data.</text>
</comment>
<dbReference type="GO" id="GO:0000103">
    <property type="term" value="P:sulfate assimilation"/>
    <property type="evidence" value="ECO:0007669"/>
    <property type="project" value="UniProtKB-UniRule"/>
</dbReference>
<evidence type="ECO:0000256" key="3">
    <source>
        <dbReference type="ARBA" id="ARBA00022695"/>
    </source>
</evidence>
<dbReference type="SUPFAM" id="SSF88697">
    <property type="entry name" value="PUA domain-like"/>
    <property type="match status" value="1"/>
</dbReference>
<dbReference type="InterPro" id="IPR015947">
    <property type="entry name" value="PUA-like_sf"/>
</dbReference>
<dbReference type="GO" id="GO:0005524">
    <property type="term" value="F:ATP binding"/>
    <property type="evidence" value="ECO:0007669"/>
    <property type="project" value="UniProtKB-KW"/>
</dbReference>
<dbReference type="InterPro" id="IPR024951">
    <property type="entry name" value="Sulfurylase_cat_dom"/>
</dbReference>
<evidence type="ECO:0000259" key="9">
    <source>
        <dbReference type="Pfam" id="PF01747"/>
    </source>
</evidence>
<dbReference type="Proteomes" id="UP001197609">
    <property type="component" value="Unassembled WGS sequence"/>
</dbReference>
<comment type="pathway">
    <text evidence="1 8">Sulfur metabolism; hydrogen sulfide biosynthesis; sulfite from sulfate: step 1/3.</text>
</comment>
<protein>
    <recommendedName>
        <fullName evidence="8">Sulfate adenylyltransferase</fullName>
        <ecNumber evidence="8">2.7.7.4</ecNumber>
    </recommendedName>
    <alternativeName>
        <fullName evidence="8">ATP-sulfurylase</fullName>
    </alternativeName>
    <alternativeName>
        <fullName evidence="8">Sulfate adenylate transferase</fullName>
        <shortName evidence="8">SAT</shortName>
    </alternativeName>
</protein>